<dbReference type="EMBL" id="WWCX01000122">
    <property type="protein sequence ID" value="MYM98468.1"/>
    <property type="molecule type" value="Genomic_DNA"/>
</dbReference>
<protein>
    <recommendedName>
        <fullName evidence="3">Flagellar protein FlgJ N-terminal domain-containing protein</fullName>
    </recommendedName>
</protein>
<evidence type="ECO:0008006" key="3">
    <source>
        <dbReference type="Google" id="ProtNLM"/>
    </source>
</evidence>
<dbReference type="Proteomes" id="UP000447355">
    <property type="component" value="Unassembled WGS sequence"/>
</dbReference>
<comment type="caution">
    <text evidence="1">The sequence shown here is derived from an EMBL/GenBank/DDBJ whole genome shotgun (WGS) entry which is preliminary data.</text>
</comment>
<dbReference type="AlphaFoldDB" id="A0A845GYY3"/>
<dbReference type="RefSeq" id="WP_161087290.1">
    <property type="nucleotide sequence ID" value="NZ_WWCX01000122.1"/>
</dbReference>
<reference evidence="1" key="1">
    <citation type="submission" date="2019-12" db="EMBL/GenBank/DDBJ databases">
        <title>Novel species isolated from a subtropical stream in China.</title>
        <authorList>
            <person name="Lu H."/>
        </authorList>
    </citation>
    <scope>NUCLEOTIDE SEQUENCE [LARGE SCALE GENOMIC DNA]</scope>
    <source>
        <strain evidence="1">FT81W</strain>
    </source>
</reference>
<accession>A0A845GYY3</accession>
<gene>
    <name evidence="1" type="ORF">GTP90_31950</name>
</gene>
<sequence length="152" mass="16136">MNFDPSKFDGSTMRIGVADKLSETPAVAAPAADDGVDPKYRAKATEAAVKFESFFIGHMLHQMRSGTRELAAEDSVFKDKINEDMLDMADNLVADQLAGQRAFGVADCILRQLLPPASGPSAMQASLPGRAAAPASNIAQPQNIFSTLNPAQ</sequence>
<evidence type="ECO:0000313" key="1">
    <source>
        <dbReference type="EMBL" id="MYM98468.1"/>
    </source>
</evidence>
<evidence type="ECO:0000313" key="2">
    <source>
        <dbReference type="Proteomes" id="UP000447355"/>
    </source>
</evidence>
<name>A0A845GYY3_9BURK</name>
<proteinExistence type="predicted"/>
<organism evidence="1 2">
    <name type="scientific">Duganella vulcania</name>
    <dbReference type="NCBI Taxonomy" id="2692166"/>
    <lineage>
        <taxon>Bacteria</taxon>
        <taxon>Pseudomonadati</taxon>
        <taxon>Pseudomonadota</taxon>
        <taxon>Betaproteobacteria</taxon>
        <taxon>Burkholderiales</taxon>
        <taxon>Oxalobacteraceae</taxon>
        <taxon>Telluria group</taxon>
        <taxon>Duganella</taxon>
    </lineage>
</organism>